<evidence type="ECO:0000256" key="1">
    <source>
        <dbReference type="SAM" id="MobiDB-lite"/>
    </source>
</evidence>
<gene>
    <name evidence="3" type="ORF">GCM10011383_32640</name>
</gene>
<dbReference type="EMBL" id="BMHT01000006">
    <property type="protein sequence ID" value="GGF18607.1"/>
    <property type="molecule type" value="Genomic_DNA"/>
</dbReference>
<proteinExistence type="predicted"/>
<feature type="signal peptide" evidence="2">
    <location>
        <begin position="1"/>
        <end position="21"/>
    </location>
</feature>
<accession>A0ABQ1UGK7</accession>
<reference evidence="4" key="1">
    <citation type="journal article" date="2019" name="Int. J. Syst. Evol. Microbiol.">
        <title>The Global Catalogue of Microorganisms (GCM) 10K type strain sequencing project: providing services to taxonomists for standard genome sequencing and annotation.</title>
        <authorList>
            <consortium name="The Broad Institute Genomics Platform"/>
            <consortium name="The Broad Institute Genome Sequencing Center for Infectious Disease"/>
            <person name="Wu L."/>
            <person name="Ma J."/>
        </authorList>
    </citation>
    <scope>NUCLEOTIDE SEQUENCE [LARGE SCALE GENOMIC DNA]</scope>
    <source>
        <strain evidence="4">CGMCC 1.15197</strain>
    </source>
</reference>
<feature type="region of interest" description="Disordered" evidence="1">
    <location>
        <begin position="25"/>
        <end position="53"/>
    </location>
</feature>
<sequence>MNLTRFFVLLLLTALSACSVASHSRTSTADREMADPMNMNQAQLTDSTTTVPR</sequence>
<feature type="chain" id="PRO_5046458870" evidence="2">
    <location>
        <begin position="22"/>
        <end position="53"/>
    </location>
</feature>
<evidence type="ECO:0000256" key="2">
    <source>
        <dbReference type="SAM" id="SignalP"/>
    </source>
</evidence>
<protein>
    <submittedName>
        <fullName evidence="3">Uncharacterized protein</fullName>
    </submittedName>
</protein>
<evidence type="ECO:0000313" key="4">
    <source>
        <dbReference type="Proteomes" id="UP000632273"/>
    </source>
</evidence>
<feature type="compositionally biased region" description="Polar residues" evidence="1">
    <location>
        <begin position="38"/>
        <end position="53"/>
    </location>
</feature>
<dbReference type="RefSeq" id="WP_188815105.1">
    <property type="nucleotide sequence ID" value="NZ_BMHT01000006.1"/>
</dbReference>
<dbReference type="Proteomes" id="UP000632273">
    <property type="component" value="Unassembled WGS sequence"/>
</dbReference>
<keyword evidence="2" id="KW-0732">Signal</keyword>
<organism evidence="3 4">
    <name type="scientific">Hymenobacter cavernae</name>
    <dbReference type="NCBI Taxonomy" id="2044852"/>
    <lineage>
        <taxon>Bacteria</taxon>
        <taxon>Pseudomonadati</taxon>
        <taxon>Bacteroidota</taxon>
        <taxon>Cytophagia</taxon>
        <taxon>Cytophagales</taxon>
        <taxon>Hymenobacteraceae</taxon>
        <taxon>Hymenobacter</taxon>
    </lineage>
</organism>
<name>A0ABQ1UGK7_9BACT</name>
<keyword evidence="4" id="KW-1185">Reference proteome</keyword>
<evidence type="ECO:0000313" key="3">
    <source>
        <dbReference type="EMBL" id="GGF18607.1"/>
    </source>
</evidence>
<dbReference type="PROSITE" id="PS51257">
    <property type="entry name" value="PROKAR_LIPOPROTEIN"/>
    <property type="match status" value="1"/>
</dbReference>
<comment type="caution">
    <text evidence="3">The sequence shown here is derived from an EMBL/GenBank/DDBJ whole genome shotgun (WGS) entry which is preliminary data.</text>
</comment>